<accession>A0A327ZPA4</accession>
<evidence type="ECO:0000313" key="2">
    <source>
        <dbReference type="EMBL" id="RAK42398.1"/>
    </source>
</evidence>
<dbReference type="GO" id="GO:0003700">
    <property type="term" value="F:DNA-binding transcription factor activity"/>
    <property type="evidence" value="ECO:0007669"/>
    <property type="project" value="InterPro"/>
</dbReference>
<dbReference type="OrthoDB" id="3178168at2"/>
<dbReference type="SUPFAM" id="SSF46785">
    <property type="entry name" value="Winged helix' DNA-binding domain"/>
    <property type="match status" value="1"/>
</dbReference>
<dbReference type="Gene3D" id="1.10.10.10">
    <property type="entry name" value="Winged helix-like DNA-binding domain superfamily/Winged helix DNA-binding domain"/>
    <property type="match status" value="1"/>
</dbReference>
<dbReference type="PANTHER" id="PTHR33164">
    <property type="entry name" value="TRANSCRIPTIONAL REGULATOR, MARR FAMILY"/>
    <property type="match status" value="1"/>
</dbReference>
<keyword evidence="3" id="KW-1185">Reference proteome</keyword>
<comment type="caution">
    <text evidence="2">The sequence shown here is derived from an EMBL/GenBank/DDBJ whole genome shotgun (WGS) entry which is preliminary data.</text>
</comment>
<evidence type="ECO:0000259" key="1">
    <source>
        <dbReference type="PROSITE" id="PS50995"/>
    </source>
</evidence>
<evidence type="ECO:0000313" key="3">
    <source>
        <dbReference type="Proteomes" id="UP000249341"/>
    </source>
</evidence>
<dbReference type="InterPro" id="IPR000835">
    <property type="entry name" value="HTH_MarR-typ"/>
</dbReference>
<organism evidence="2 3">
    <name type="scientific">Actinoplanes lutulentus</name>
    <dbReference type="NCBI Taxonomy" id="1287878"/>
    <lineage>
        <taxon>Bacteria</taxon>
        <taxon>Bacillati</taxon>
        <taxon>Actinomycetota</taxon>
        <taxon>Actinomycetes</taxon>
        <taxon>Micromonosporales</taxon>
        <taxon>Micromonosporaceae</taxon>
        <taxon>Actinoplanes</taxon>
    </lineage>
</organism>
<dbReference type="SMART" id="SM00347">
    <property type="entry name" value="HTH_MARR"/>
    <property type="match status" value="1"/>
</dbReference>
<name>A0A327ZPA4_9ACTN</name>
<dbReference type="PROSITE" id="PS50995">
    <property type="entry name" value="HTH_MARR_2"/>
    <property type="match status" value="1"/>
</dbReference>
<gene>
    <name evidence="2" type="ORF">B0I29_102223</name>
</gene>
<sequence>MSTPRLVFEMMTAERAVRRWIDGRSGGTGIGAAGAGVLFYLATNDNALVGDVTAALCASASGMSGLITRLEKSGFIVKSPDGSDARAVRLTLTPQGRQAATTARTVVHDLNNHLTAGFTPTELAVVARWLSQASTLTPHPRPESPSVSS</sequence>
<dbReference type="AlphaFoldDB" id="A0A327ZPA4"/>
<dbReference type="RefSeq" id="WP_111647563.1">
    <property type="nucleotide sequence ID" value="NZ_JACHWI010000003.1"/>
</dbReference>
<dbReference type="InterPro" id="IPR039422">
    <property type="entry name" value="MarR/SlyA-like"/>
</dbReference>
<proteinExistence type="predicted"/>
<dbReference type="GO" id="GO:0006950">
    <property type="term" value="P:response to stress"/>
    <property type="evidence" value="ECO:0007669"/>
    <property type="project" value="TreeGrafter"/>
</dbReference>
<protein>
    <submittedName>
        <fullName evidence="2">MarR family transcriptional regulator</fullName>
    </submittedName>
</protein>
<feature type="domain" description="HTH marR-type" evidence="1">
    <location>
        <begin position="3"/>
        <end position="135"/>
    </location>
</feature>
<dbReference type="InterPro" id="IPR036388">
    <property type="entry name" value="WH-like_DNA-bd_sf"/>
</dbReference>
<dbReference type="PANTHER" id="PTHR33164:SF107">
    <property type="entry name" value="TRANSCRIPTIONAL REGULATORY PROTEIN"/>
    <property type="match status" value="1"/>
</dbReference>
<reference evidence="2 3" key="1">
    <citation type="submission" date="2018-06" db="EMBL/GenBank/DDBJ databases">
        <title>Genomic Encyclopedia of Type Strains, Phase III (KMG-III): the genomes of soil and plant-associated and newly described type strains.</title>
        <authorList>
            <person name="Whitman W."/>
        </authorList>
    </citation>
    <scope>NUCLEOTIDE SEQUENCE [LARGE SCALE GENOMIC DNA]</scope>
    <source>
        <strain evidence="2 3">CGMCC 4.7090</strain>
    </source>
</reference>
<dbReference type="Pfam" id="PF12802">
    <property type="entry name" value="MarR_2"/>
    <property type="match status" value="1"/>
</dbReference>
<dbReference type="InterPro" id="IPR036390">
    <property type="entry name" value="WH_DNA-bd_sf"/>
</dbReference>
<dbReference type="EMBL" id="QLMJ01000002">
    <property type="protein sequence ID" value="RAK42398.1"/>
    <property type="molecule type" value="Genomic_DNA"/>
</dbReference>
<dbReference type="Proteomes" id="UP000249341">
    <property type="component" value="Unassembled WGS sequence"/>
</dbReference>